<feature type="compositionally biased region" description="Polar residues" evidence="2">
    <location>
        <begin position="144"/>
        <end position="164"/>
    </location>
</feature>
<evidence type="ECO:0000313" key="4">
    <source>
        <dbReference type="Proteomes" id="UP000023152"/>
    </source>
</evidence>
<proteinExistence type="predicted"/>
<feature type="compositionally biased region" description="Polar residues" evidence="2">
    <location>
        <begin position="189"/>
        <end position="202"/>
    </location>
</feature>
<name>X6MSJ9_RETFI</name>
<keyword evidence="4" id="KW-1185">Reference proteome</keyword>
<feature type="region of interest" description="Disordered" evidence="2">
    <location>
        <begin position="227"/>
        <end position="261"/>
    </location>
</feature>
<evidence type="ECO:0000256" key="2">
    <source>
        <dbReference type="SAM" id="MobiDB-lite"/>
    </source>
</evidence>
<feature type="coiled-coil region" evidence="1">
    <location>
        <begin position="439"/>
        <end position="487"/>
    </location>
</feature>
<organism evidence="3 4">
    <name type="scientific">Reticulomyxa filosa</name>
    <dbReference type="NCBI Taxonomy" id="46433"/>
    <lineage>
        <taxon>Eukaryota</taxon>
        <taxon>Sar</taxon>
        <taxon>Rhizaria</taxon>
        <taxon>Retaria</taxon>
        <taxon>Foraminifera</taxon>
        <taxon>Monothalamids</taxon>
        <taxon>Reticulomyxidae</taxon>
        <taxon>Reticulomyxa</taxon>
    </lineage>
</organism>
<dbReference type="AlphaFoldDB" id="X6MSJ9"/>
<evidence type="ECO:0000313" key="3">
    <source>
        <dbReference type="EMBL" id="ETO16402.1"/>
    </source>
</evidence>
<keyword evidence="1" id="KW-0175">Coiled coil</keyword>
<sequence length="494" mass="55983">MAFEEGNVEVILRIDLEEAVKNRIGAPRRPAPLRPDDASPPHSRASSHESLGISPENNVSQHLTSEALARHAQMNNDNDELDEDKAAHSYARINGILSGQSVVKENSPTPVFEQMSDAAKEALSRKLQMRNQTSKTRSAAGPNGTHSNMMEHNGNELQKSNSNQPPRPVHKPTSSASNILDPYKRRSHTNANRASQTPTQFRPSVAGGGIAAQEWVSLLRRKVIENFGSNPSVPRSPNEHALPQYVGDTNPQAFSPHGHVSQLSSSSFKSLSHASSHEGSIISISEIDKYLDVDENGNSKIPEELKSSQEQLKNLQRTLLFLSFLFISKHNLFHKHKQLHIRYATEKKQWQEKIKELQDQVAQMEQTLKNTQRKLREKVEQNTLLRDQFQMLQQQFSELPAQTQAEAQERVKFRQQEQMKLQQSQQALYNQIDVQRQQMVQLQGALEQQRFTIEALQKELDQSKEKIKNLEKKLEEAQSNLAKQGKSRFSLCLK</sequence>
<evidence type="ECO:0000256" key="1">
    <source>
        <dbReference type="SAM" id="Coils"/>
    </source>
</evidence>
<reference evidence="3 4" key="1">
    <citation type="journal article" date="2013" name="Curr. Biol.">
        <title>The Genome of the Foraminiferan Reticulomyxa filosa.</title>
        <authorList>
            <person name="Glockner G."/>
            <person name="Hulsmann N."/>
            <person name="Schleicher M."/>
            <person name="Noegel A.A."/>
            <person name="Eichinger L."/>
            <person name="Gallinger C."/>
            <person name="Pawlowski J."/>
            <person name="Sierra R."/>
            <person name="Euteneuer U."/>
            <person name="Pillet L."/>
            <person name="Moustafa A."/>
            <person name="Platzer M."/>
            <person name="Groth M."/>
            <person name="Szafranski K."/>
            <person name="Schliwa M."/>
        </authorList>
    </citation>
    <scope>NUCLEOTIDE SEQUENCE [LARGE SCALE GENOMIC DNA]</scope>
</reference>
<comment type="caution">
    <text evidence="3">The sequence shown here is derived from an EMBL/GenBank/DDBJ whole genome shotgun (WGS) entry which is preliminary data.</text>
</comment>
<dbReference type="Proteomes" id="UP000023152">
    <property type="component" value="Unassembled WGS sequence"/>
</dbReference>
<protein>
    <submittedName>
        <fullName evidence="3">Uncharacterized protein</fullName>
    </submittedName>
</protein>
<gene>
    <name evidence="3" type="ORF">RFI_20938</name>
</gene>
<feature type="region of interest" description="Disordered" evidence="2">
    <location>
        <begin position="119"/>
        <end position="182"/>
    </location>
</feature>
<dbReference type="EMBL" id="ASPP01018298">
    <property type="protein sequence ID" value="ETO16402.1"/>
    <property type="molecule type" value="Genomic_DNA"/>
</dbReference>
<feature type="region of interest" description="Disordered" evidence="2">
    <location>
        <begin position="187"/>
        <end position="206"/>
    </location>
</feature>
<feature type="region of interest" description="Disordered" evidence="2">
    <location>
        <begin position="19"/>
        <end position="58"/>
    </location>
</feature>
<dbReference type="Gene3D" id="1.10.287.1490">
    <property type="match status" value="1"/>
</dbReference>
<feature type="coiled-coil region" evidence="1">
    <location>
        <begin position="340"/>
        <end position="395"/>
    </location>
</feature>
<accession>X6MSJ9</accession>